<dbReference type="Gene3D" id="2.60.120.560">
    <property type="entry name" value="Exo-inulinase, domain 1"/>
    <property type="match status" value="1"/>
</dbReference>
<keyword evidence="8" id="KW-1185">Reference proteome</keyword>
<protein>
    <recommendedName>
        <fullName evidence="9">Arabinanase</fullName>
    </recommendedName>
</protein>
<dbReference type="InterPro" id="IPR013189">
    <property type="entry name" value="Glyco_hydro_32_C"/>
</dbReference>
<evidence type="ECO:0000259" key="6">
    <source>
        <dbReference type="Pfam" id="PF08244"/>
    </source>
</evidence>
<organism evidence="7 8">
    <name type="scientific">Venustampulla echinocandica</name>
    <dbReference type="NCBI Taxonomy" id="2656787"/>
    <lineage>
        <taxon>Eukaryota</taxon>
        <taxon>Fungi</taxon>
        <taxon>Dikarya</taxon>
        <taxon>Ascomycota</taxon>
        <taxon>Pezizomycotina</taxon>
        <taxon>Leotiomycetes</taxon>
        <taxon>Helotiales</taxon>
        <taxon>Pleuroascaceae</taxon>
        <taxon>Venustampulla</taxon>
    </lineage>
</organism>
<evidence type="ECO:0000256" key="3">
    <source>
        <dbReference type="ARBA" id="ARBA00023295"/>
    </source>
</evidence>
<sequence>MSWGHVSSRDLLTWETTPTQPQLRPDQEYDQDGVFTGCFAPVRDANNKQLTVFYSSVCNLPFHWSTQPYPRNAAGLALATSDDGGLTWAKSPKNPILEGEPPGVNVTGFRDPYVAEWPALDHLRGKSGNSLYGLISGGMQGSGPTTFLYEIQSEALGEWRYLDALVDLPIRFQPSEKWSGNFGINWECTNFMTLESNSISHNFLIIGAEGDIERNHIKDYILPPLLPPRTVRQQVWMSGDIIKKGDSIKFQYRFGGILDHGSYYAGNSFVDPPSGRRILHGWIPEEDCTDEHARKKGWSGSLSIPREVFLLSISNVIRALNSQLSEIDCVEQQRELDGSITLHTLGVRPVLEVSRLRHGCLYSHKIDRVFLPRPIPMQQQHFIFTSSPTWELEATISISASCETVGFHLRHNHNFSIHTTVAFSPVTETITVDRSASTPYADINKCPEQGPFTLFTTRESLTGEEKQEKFRLRIISDGDILEVYANDRFALGTMVYSCDYESNNGVTAFATGDENCALFEEVRIWDGLHGVQLLSCGQLNI</sequence>
<evidence type="ECO:0000259" key="5">
    <source>
        <dbReference type="Pfam" id="PF00251"/>
    </source>
</evidence>
<dbReference type="CDD" id="cd18621">
    <property type="entry name" value="GH32_XdINV-like"/>
    <property type="match status" value="1"/>
</dbReference>
<dbReference type="SUPFAM" id="SSF49899">
    <property type="entry name" value="Concanavalin A-like lectins/glucanases"/>
    <property type="match status" value="1"/>
</dbReference>
<name>A0A370TYF3_9HELO</name>
<dbReference type="PANTHER" id="PTHR42800:SF3">
    <property type="entry name" value="GLYCOSYL HYDROLASE FAMILY 32 N-TERMINAL DOMAIN-CONTAINING PROTEIN"/>
    <property type="match status" value="1"/>
</dbReference>
<evidence type="ECO:0000256" key="1">
    <source>
        <dbReference type="ARBA" id="ARBA00009902"/>
    </source>
</evidence>
<dbReference type="InterPro" id="IPR013148">
    <property type="entry name" value="Glyco_hydro_32_N"/>
</dbReference>
<dbReference type="Pfam" id="PF08244">
    <property type="entry name" value="Glyco_hydro_32C"/>
    <property type="match status" value="1"/>
</dbReference>
<dbReference type="Proteomes" id="UP000254866">
    <property type="component" value="Unassembled WGS sequence"/>
</dbReference>
<dbReference type="GO" id="GO:0004575">
    <property type="term" value="F:sucrose alpha-glucosidase activity"/>
    <property type="evidence" value="ECO:0007669"/>
    <property type="project" value="TreeGrafter"/>
</dbReference>
<dbReference type="EMBL" id="NPIC01000001">
    <property type="protein sequence ID" value="RDL40566.1"/>
    <property type="molecule type" value="Genomic_DNA"/>
</dbReference>
<feature type="domain" description="Glycosyl hydrolase family 32 C-terminal" evidence="6">
    <location>
        <begin position="379"/>
        <end position="526"/>
    </location>
</feature>
<dbReference type="RefSeq" id="XP_031873222.1">
    <property type="nucleotide sequence ID" value="XM_032009168.1"/>
</dbReference>
<dbReference type="Pfam" id="PF00251">
    <property type="entry name" value="Glyco_hydro_32N"/>
    <property type="match status" value="1"/>
</dbReference>
<feature type="domain" description="Glycosyl hydrolase family 32 N-terminal" evidence="5">
    <location>
        <begin position="1"/>
        <end position="310"/>
    </location>
</feature>
<keyword evidence="3 4" id="KW-0326">Glycosidase</keyword>
<dbReference type="GeneID" id="43593394"/>
<evidence type="ECO:0008006" key="9">
    <source>
        <dbReference type="Google" id="ProtNLM"/>
    </source>
</evidence>
<comment type="similarity">
    <text evidence="1 4">Belongs to the glycosyl hydrolase 32 family.</text>
</comment>
<dbReference type="AlphaFoldDB" id="A0A370TYF3"/>
<evidence type="ECO:0000313" key="7">
    <source>
        <dbReference type="EMBL" id="RDL40566.1"/>
    </source>
</evidence>
<reference evidence="7 8" key="1">
    <citation type="journal article" date="2018" name="IMA Fungus">
        <title>IMA Genome-F 9: Draft genome sequence of Annulohypoxylon stygium, Aspergillus mulundensis, Berkeleyomyces basicola (syn. Thielaviopsis basicola), Ceratocystis smalleyi, two Cercospora beticola strains, Coleophoma cylindrospora, Fusarium fracticaudum, Phialophora cf. hyalina, and Morchella septimelata.</title>
        <authorList>
            <person name="Wingfield B.D."/>
            <person name="Bills G.F."/>
            <person name="Dong Y."/>
            <person name="Huang W."/>
            <person name="Nel W.J."/>
            <person name="Swalarsk-Parry B.S."/>
            <person name="Vaghefi N."/>
            <person name="Wilken P.M."/>
            <person name="An Z."/>
            <person name="de Beer Z.W."/>
            <person name="De Vos L."/>
            <person name="Chen L."/>
            <person name="Duong T.A."/>
            <person name="Gao Y."/>
            <person name="Hammerbacher A."/>
            <person name="Kikkert J.R."/>
            <person name="Li Y."/>
            <person name="Li H."/>
            <person name="Li K."/>
            <person name="Li Q."/>
            <person name="Liu X."/>
            <person name="Ma X."/>
            <person name="Naidoo K."/>
            <person name="Pethybridge S.J."/>
            <person name="Sun J."/>
            <person name="Steenkamp E.T."/>
            <person name="van der Nest M.A."/>
            <person name="van Wyk S."/>
            <person name="Wingfield M.J."/>
            <person name="Xiong C."/>
            <person name="Yue Q."/>
            <person name="Zhang X."/>
        </authorList>
    </citation>
    <scope>NUCLEOTIDE SEQUENCE [LARGE SCALE GENOMIC DNA]</scope>
    <source>
        <strain evidence="7 8">BP 5553</strain>
    </source>
</reference>
<dbReference type="SUPFAM" id="SSF75005">
    <property type="entry name" value="Arabinanase/levansucrase/invertase"/>
    <property type="match status" value="1"/>
</dbReference>
<dbReference type="GO" id="GO:0005987">
    <property type="term" value="P:sucrose catabolic process"/>
    <property type="evidence" value="ECO:0007669"/>
    <property type="project" value="TreeGrafter"/>
</dbReference>
<evidence type="ECO:0000313" key="8">
    <source>
        <dbReference type="Proteomes" id="UP000254866"/>
    </source>
</evidence>
<dbReference type="PANTHER" id="PTHR42800">
    <property type="entry name" value="EXOINULINASE INUD (AFU_ORTHOLOGUE AFUA_5G00480)"/>
    <property type="match status" value="1"/>
</dbReference>
<dbReference type="OrthoDB" id="202537at2759"/>
<dbReference type="InterPro" id="IPR001362">
    <property type="entry name" value="Glyco_hydro_32"/>
</dbReference>
<gene>
    <name evidence="7" type="ORF">BP5553_00545</name>
</gene>
<accession>A0A370TYF3</accession>
<dbReference type="GO" id="GO:0005737">
    <property type="term" value="C:cytoplasm"/>
    <property type="evidence" value="ECO:0007669"/>
    <property type="project" value="TreeGrafter"/>
</dbReference>
<proteinExistence type="inferred from homology"/>
<dbReference type="STRING" id="2656787.A0A370TYF3"/>
<keyword evidence="2 4" id="KW-0378">Hydrolase</keyword>
<dbReference type="InterPro" id="IPR023296">
    <property type="entry name" value="Glyco_hydro_beta-prop_sf"/>
</dbReference>
<comment type="caution">
    <text evidence="7">The sequence shown here is derived from an EMBL/GenBank/DDBJ whole genome shotgun (WGS) entry which is preliminary data.</text>
</comment>
<dbReference type="InterPro" id="IPR013320">
    <property type="entry name" value="ConA-like_dom_sf"/>
</dbReference>
<dbReference type="Gene3D" id="2.115.10.20">
    <property type="entry name" value="Glycosyl hydrolase domain, family 43"/>
    <property type="match status" value="1"/>
</dbReference>
<evidence type="ECO:0000256" key="4">
    <source>
        <dbReference type="RuleBase" id="RU362110"/>
    </source>
</evidence>
<evidence type="ECO:0000256" key="2">
    <source>
        <dbReference type="ARBA" id="ARBA00022801"/>
    </source>
</evidence>
<dbReference type="SMART" id="SM00640">
    <property type="entry name" value="Glyco_32"/>
    <property type="match status" value="1"/>
</dbReference>